<dbReference type="AlphaFoldDB" id="A0A2I1J4N2"/>
<reference evidence="7 8" key="1">
    <citation type="submission" date="2017-12" db="EMBL/GenBank/DDBJ databases">
        <title>Phylogenetic diversity of female urinary microbiome.</title>
        <authorList>
            <person name="Thomas-White K."/>
            <person name="Wolfe A.J."/>
        </authorList>
    </citation>
    <scope>NUCLEOTIDE SEQUENCE [LARGE SCALE GENOMIC DNA]</scope>
    <source>
        <strain evidence="7 8">UMB0064</strain>
    </source>
</reference>
<dbReference type="PANTHER" id="PTHR24421">
    <property type="entry name" value="NITRATE/NITRITE SENSOR PROTEIN NARX-RELATED"/>
    <property type="match status" value="1"/>
</dbReference>
<dbReference type="SUPFAM" id="SSF55874">
    <property type="entry name" value="ATPase domain of HSP90 chaperone/DNA topoisomerase II/histidine kinase"/>
    <property type="match status" value="1"/>
</dbReference>
<keyword evidence="3" id="KW-0902">Two-component regulatory system</keyword>
<evidence type="ECO:0000256" key="3">
    <source>
        <dbReference type="ARBA" id="ARBA00023012"/>
    </source>
</evidence>
<evidence type="ECO:0000256" key="4">
    <source>
        <dbReference type="SAM" id="Phobius"/>
    </source>
</evidence>
<dbReference type="InterPro" id="IPR050482">
    <property type="entry name" value="Sensor_HK_TwoCompSys"/>
</dbReference>
<dbReference type="InterPro" id="IPR036890">
    <property type="entry name" value="HATPase_C_sf"/>
</dbReference>
<keyword evidence="4" id="KW-0812">Transmembrane</keyword>
<dbReference type="GO" id="GO:0000160">
    <property type="term" value="P:phosphorelay signal transduction system"/>
    <property type="evidence" value="ECO:0007669"/>
    <property type="project" value="UniProtKB-KW"/>
</dbReference>
<gene>
    <name evidence="7" type="ORF">CYJ32_06690</name>
</gene>
<dbReference type="InterPro" id="IPR007168">
    <property type="entry name" value="Phageshock_PspC_N"/>
</dbReference>
<feature type="transmembrane region" description="Helical" evidence="4">
    <location>
        <begin position="144"/>
        <end position="163"/>
    </location>
</feature>
<evidence type="ECO:0000313" key="8">
    <source>
        <dbReference type="Proteomes" id="UP000242263"/>
    </source>
</evidence>
<evidence type="ECO:0000259" key="5">
    <source>
        <dbReference type="Pfam" id="PF02518"/>
    </source>
</evidence>
<proteinExistence type="predicted"/>
<dbReference type="InterPro" id="IPR003594">
    <property type="entry name" value="HATPase_dom"/>
</dbReference>
<feature type="transmembrane region" description="Helical" evidence="4">
    <location>
        <begin position="200"/>
        <end position="224"/>
    </location>
</feature>
<feature type="transmembrane region" description="Helical" evidence="4">
    <location>
        <begin position="230"/>
        <end position="252"/>
    </location>
</feature>
<comment type="caution">
    <text evidence="7">The sequence shown here is derived from an EMBL/GenBank/DDBJ whole genome shotgun (WGS) entry which is preliminary data.</text>
</comment>
<dbReference type="Pfam" id="PF04024">
    <property type="entry name" value="PspC"/>
    <property type="match status" value="1"/>
</dbReference>
<dbReference type="Proteomes" id="UP000242263">
    <property type="component" value="Unassembled WGS sequence"/>
</dbReference>
<dbReference type="EMBL" id="PKGU01000004">
    <property type="protein sequence ID" value="PKZ14617.1"/>
    <property type="molecule type" value="Genomic_DNA"/>
</dbReference>
<organism evidence="7 8">
    <name type="scientific">Alloscardovia omnicolens</name>
    <dbReference type="NCBI Taxonomy" id="419015"/>
    <lineage>
        <taxon>Bacteria</taxon>
        <taxon>Bacillati</taxon>
        <taxon>Actinomycetota</taxon>
        <taxon>Actinomycetes</taxon>
        <taxon>Bifidobacteriales</taxon>
        <taxon>Bifidobacteriaceae</taxon>
        <taxon>Alloscardovia</taxon>
    </lineage>
</organism>
<evidence type="ECO:0000259" key="6">
    <source>
        <dbReference type="Pfam" id="PF04024"/>
    </source>
</evidence>
<feature type="transmembrane region" description="Helical" evidence="4">
    <location>
        <begin position="54"/>
        <end position="81"/>
    </location>
</feature>
<name>A0A2I1J4N2_9BIFI</name>
<dbReference type="PANTHER" id="PTHR24421:SF61">
    <property type="entry name" value="OXYGEN SENSOR HISTIDINE KINASE NREB"/>
    <property type="match status" value="1"/>
</dbReference>
<keyword evidence="4" id="KW-1133">Transmembrane helix</keyword>
<evidence type="ECO:0000256" key="1">
    <source>
        <dbReference type="ARBA" id="ARBA00022679"/>
    </source>
</evidence>
<accession>A0A2I1J4N2</accession>
<evidence type="ECO:0000313" key="7">
    <source>
        <dbReference type="EMBL" id="PKZ14617.1"/>
    </source>
</evidence>
<keyword evidence="1" id="KW-0808">Transferase</keyword>
<feature type="domain" description="Histidine kinase/HSP90-like ATPase" evidence="5">
    <location>
        <begin position="360"/>
        <end position="448"/>
    </location>
</feature>
<evidence type="ECO:0000256" key="2">
    <source>
        <dbReference type="ARBA" id="ARBA00022777"/>
    </source>
</evidence>
<dbReference type="Pfam" id="PF02518">
    <property type="entry name" value="HATPase_c"/>
    <property type="match status" value="1"/>
</dbReference>
<protein>
    <submittedName>
        <fullName evidence="7">PspC domain-containing protein</fullName>
    </submittedName>
</protein>
<sequence>MHNRGMTDYPLPPNEQHIAQPLAPARYPLVRPYQQRVFAGVCQGLAMHLGVKTWIIRLIFVTTSFIFGLGIAAYLFLWIAVPAQNLATMHVNMLAPSQSALSKGNNASYLVPAPPNQYEYVATQYMPAQYSAPEQNNQQSHSGLAWNILASILAGIFVIYLGFNWAIDHHLLSPMLAIEISVGALCALVAWLYSERFHKMNIAVIVGILLVFVAAVFALCTIFFKKNDYLHVYGIFLIGIFSVAITTAPLLAQYHQNLLQESAQKQREEERADMAAHLHDSVLQTLNLIRQNAHNADYVSQLARTQERELRRWLYEDRENASDSVASSMKLISAQIEDTHGVPIDVITVGDCEPNERISALIDATRQALTNACLHGKPAISLYVECGSHDISVFVRDHGDGFNLDDIPQDRMGIRHSIQGRMERAGGTVEIVSRPQWGTEVRMTLPLEEKK</sequence>
<keyword evidence="4" id="KW-0472">Membrane</keyword>
<dbReference type="Gene3D" id="3.30.565.10">
    <property type="entry name" value="Histidine kinase-like ATPase, C-terminal domain"/>
    <property type="match status" value="1"/>
</dbReference>
<feature type="domain" description="Phage shock protein PspC N-terminal" evidence="6">
    <location>
        <begin position="28"/>
        <end position="83"/>
    </location>
</feature>
<dbReference type="GO" id="GO:0016301">
    <property type="term" value="F:kinase activity"/>
    <property type="evidence" value="ECO:0007669"/>
    <property type="project" value="UniProtKB-KW"/>
</dbReference>
<feature type="transmembrane region" description="Helical" evidence="4">
    <location>
        <begin position="175"/>
        <end position="193"/>
    </location>
</feature>
<keyword evidence="2" id="KW-0418">Kinase</keyword>